<evidence type="ECO:0000313" key="2">
    <source>
        <dbReference type="EMBL" id="OKH30137.1"/>
    </source>
</evidence>
<sequence>MNLLTWLSFLSALGVFMIPVNSPLKASLIGLLCLPGSTNLAIAYHKHQNRLFQEGEKVDAVLALEQEIDRLQIELKQLEPEKQRVTELIKEAALAQEQLQKQREEHLQQLQEDREEQLKQLAAGHKQLDSERQEYMLYIDLEQRKLYTERSRLESEAEAMRQTAQIEIDAQREIFQAQINAETAKLEAERESWDEERQHREEVREQEFLNYLEGVKREVLEELAANYESDVQQEVRKRINAEVDPLLHKIRELESTIKIQQQKIIALDNRIQELDDIELPKGTGHGELTATKVMLFYKSKGLKLKYVSSQFLADGMYIFTCLPHRTSNLTTEKFSRAIAAQFLLLQSELQLQDLPQMATSSDGLQLLMKPQNLPNWQQQIDKTAVIQDAEVIDYLPEHITEYAQDIYQESDNNNYMLRFRPSNQFFDRRQPVSDLERTTIDWYWNWRSKATGQPTIRNKNELIRLIYGVKPGRATDQLDESGQSLRERLNSILDELGITHRVRR</sequence>
<accession>A0A1U7I287</accession>
<protein>
    <submittedName>
        <fullName evidence="2">Uncharacterized protein</fullName>
    </submittedName>
</protein>
<evidence type="ECO:0000313" key="3">
    <source>
        <dbReference type="Proteomes" id="UP000185860"/>
    </source>
</evidence>
<keyword evidence="1" id="KW-0175">Coiled coil</keyword>
<gene>
    <name evidence="2" type="ORF">NIES2119_31535</name>
</gene>
<evidence type="ECO:0000256" key="1">
    <source>
        <dbReference type="SAM" id="Coils"/>
    </source>
</evidence>
<feature type="coiled-coil region" evidence="1">
    <location>
        <begin position="176"/>
        <end position="270"/>
    </location>
</feature>
<dbReference type="Proteomes" id="UP000185860">
    <property type="component" value="Unassembled WGS sequence"/>
</dbReference>
<reference evidence="2 3" key="1">
    <citation type="submission" date="2016-11" db="EMBL/GenBank/DDBJ databases">
        <title>Draft Genome Sequences of Nine Cyanobacterial Strains from Diverse Habitats.</title>
        <authorList>
            <person name="Zhu T."/>
            <person name="Hou S."/>
            <person name="Lu X."/>
            <person name="Hess W.R."/>
        </authorList>
    </citation>
    <scope>NUCLEOTIDE SEQUENCE [LARGE SCALE GENOMIC DNA]</scope>
    <source>
        <strain evidence="2 3">IAM M-71</strain>
    </source>
</reference>
<dbReference type="AlphaFoldDB" id="A0A1U7I287"/>
<dbReference type="RefSeq" id="WP_073597448.1">
    <property type="nucleotide sequence ID" value="NZ_MRCE01000071.1"/>
</dbReference>
<organism evidence="2 3">
    <name type="scientific">[Phormidium ambiguum] IAM M-71</name>
    <dbReference type="NCBI Taxonomy" id="454136"/>
    <lineage>
        <taxon>Bacteria</taxon>
        <taxon>Bacillati</taxon>
        <taxon>Cyanobacteriota</taxon>
        <taxon>Cyanophyceae</taxon>
        <taxon>Oscillatoriophycideae</taxon>
        <taxon>Aerosakkonematales</taxon>
        <taxon>Aerosakkonemataceae</taxon>
        <taxon>Floridanema</taxon>
    </lineage>
</organism>
<feature type="coiled-coil region" evidence="1">
    <location>
        <begin position="61"/>
        <end position="127"/>
    </location>
</feature>
<name>A0A1U7I287_9CYAN</name>
<dbReference type="EMBL" id="MRCE01000071">
    <property type="protein sequence ID" value="OKH30137.1"/>
    <property type="molecule type" value="Genomic_DNA"/>
</dbReference>
<comment type="caution">
    <text evidence="2">The sequence shown here is derived from an EMBL/GenBank/DDBJ whole genome shotgun (WGS) entry which is preliminary data.</text>
</comment>
<dbReference type="STRING" id="454136.NIES2119_31535"/>
<dbReference type="OrthoDB" id="9992022at2"/>
<proteinExistence type="predicted"/>